<evidence type="ECO:0000313" key="3">
    <source>
        <dbReference type="Proteomes" id="UP000000230"/>
    </source>
</evidence>
<dbReference type="InterPro" id="IPR010270">
    <property type="entry name" value="Phage_P2_GpM"/>
</dbReference>
<proteinExistence type="predicted"/>
<sequence length="251" mass="27665">MTSPAALHMMRVSASETARRGAAPLRNATAYEQMLVKLAADCRTLKQIRSTERKADKKRELLPFYLPWVAGVLANGKGAQDDIVMTVMLWRLDADDIAGALEIARYALTYGLTMPVGGHRRTTPYLLAEEVALSAQRLRDANQSPELALLLDTLALTERADMPDIVRAKLHKITGYVLRDAGELPEALAHLQRAIQLERTIGVKKDIEQIERQLKPKPEPAPKTTTPRTRKPAAKPAARRGRPPKAAKTAG</sequence>
<feature type="compositionally biased region" description="Basic residues" evidence="1">
    <location>
        <begin position="228"/>
        <end position="245"/>
    </location>
</feature>
<gene>
    <name evidence="2" type="ordered locus">Ent638_3498</name>
</gene>
<dbReference type="KEGG" id="ent:Ent638_3498"/>
<reference evidence="3" key="1">
    <citation type="journal article" date="2010" name="PLoS Genet.">
        <title>Genome sequence of the plant growth promoting endophytic bacterium Enterobacter sp. 638.</title>
        <authorList>
            <person name="Taghavi S."/>
            <person name="van der Lelie D."/>
            <person name="Hoffman A."/>
            <person name="Zhang Y.B."/>
            <person name="Walla M.D."/>
            <person name="Vangronsveld J."/>
            <person name="Newman L."/>
            <person name="Monchy S."/>
        </authorList>
    </citation>
    <scope>NUCLEOTIDE SEQUENCE [LARGE SCALE GENOMIC DNA]</scope>
    <source>
        <strain evidence="3">638</strain>
    </source>
</reference>
<dbReference type="RefSeq" id="WP_015960483.1">
    <property type="nucleotide sequence ID" value="NC_009436.1"/>
</dbReference>
<organism evidence="2 3">
    <name type="scientific">Enterobacter sp. (strain 638)</name>
    <dbReference type="NCBI Taxonomy" id="399742"/>
    <lineage>
        <taxon>Bacteria</taxon>
        <taxon>Pseudomonadati</taxon>
        <taxon>Pseudomonadota</taxon>
        <taxon>Gammaproteobacteria</taxon>
        <taxon>Enterobacterales</taxon>
        <taxon>Enterobacteriaceae</taxon>
        <taxon>Enterobacter</taxon>
    </lineage>
</organism>
<feature type="compositionally biased region" description="Basic and acidic residues" evidence="1">
    <location>
        <begin position="210"/>
        <end position="220"/>
    </location>
</feature>
<protein>
    <submittedName>
        <fullName evidence="2">Phage small terminase subunit</fullName>
    </submittedName>
</protein>
<dbReference type="AlphaFoldDB" id="A0A9J9GJA7"/>
<dbReference type="Pfam" id="PF05944">
    <property type="entry name" value="Phage_term_smal"/>
    <property type="match status" value="1"/>
</dbReference>
<evidence type="ECO:0000313" key="2">
    <source>
        <dbReference type="EMBL" id="ABP62156.1"/>
    </source>
</evidence>
<keyword evidence="3" id="KW-1185">Reference proteome</keyword>
<name>A0A9J9GJA7_ENT38</name>
<dbReference type="Proteomes" id="UP000000230">
    <property type="component" value="Chromosome"/>
</dbReference>
<evidence type="ECO:0000256" key="1">
    <source>
        <dbReference type="SAM" id="MobiDB-lite"/>
    </source>
</evidence>
<dbReference type="GO" id="GO:0004519">
    <property type="term" value="F:endonuclease activity"/>
    <property type="evidence" value="ECO:0007669"/>
    <property type="project" value="InterPro"/>
</dbReference>
<dbReference type="OrthoDB" id="8562788at2"/>
<accession>A0A9J9GJA7</accession>
<feature type="region of interest" description="Disordered" evidence="1">
    <location>
        <begin position="210"/>
        <end position="251"/>
    </location>
</feature>
<dbReference type="EMBL" id="CP000653">
    <property type="protein sequence ID" value="ABP62156.1"/>
    <property type="molecule type" value="Genomic_DNA"/>
</dbReference>
<dbReference type="GO" id="GO:0003677">
    <property type="term" value="F:DNA binding"/>
    <property type="evidence" value="ECO:0007669"/>
    <property type="project" value="InterPro"/>
</dbReference>